<dbReference type="Proteomes" id="UP000714275">
    <property type="component" value="Unassembled WGS sequence"/>
</dbReference>
<dbReference type="OrthoDB" id="2683831at2759"/>
<dbReference type="EMBL" id="JABBWD010000105">
    <property type="protein sequence ID" value="KAG1765614.1"/>
    <property type="molecule type" value="Genomic_DNA"/>
</dbReference>
<comment type="caution">
    <text evidence="2">The sequence shown here is derived from an EMBL/GenBank/DDBJ whole genome shotgun (WGS) entry which is preliminary data.</text>
</comment>
<evidence type="ECO:0000313" key="2">
    <source>
        <dbReference type="EMBL" id="KAG1765614.1"/>
    </source>
</evidence>
<dbReference type="AlphaFoldDB" id="A0A9P7CX42"/>
<proteinExistence type="predicted"/>
<keyword evidence="3" id="KW-1185">Reference proteome</keyword>
<protein>
    <submittedName>
        <fullName evidence="2">Uncharacterized protein</fullName>
    </submittedName>
</protein>
<name>A0A9P7CX42_9AGAM</name>
<feature type="compositionally biased region" description="Polar residues" evidence="1">
    <location>
        <begin position="126"/>
        <end position="142"/>
    </location>
</feature>
<feature type="compositionally biased region" description="Low complexity" evidence="1">
    <location>
        <begin position="36"/>
        <end position="46"/>
    </location>
</feature>
<feature type="region of interest" description="Disordered" evidence="1">
    <location>
        <begin position="1"/>
        <end position="105"/>
    </location>
</feature>
<feature type="compositionally biased region" description="Low complexity" evidence="1">
    <location>
        <begin position="55"/>
        <end position="70"/>
    </location>
</feature>
<accession>A0A9P7CX42</accession>
<organism evidence="2 3">
    <name type="scientific">Suillus placidus</name>
    <dbReference type="NCBI Taxonomy" id="48579"/>
    <lineage>
        <taxon>Eukaryota</taxon>
        <taxon>Fungi</taxon>
        <taxon>Dikarya</taxon>
        <taxon>Basidiomycota</taxon>
        <taxon>Agaricomycotina</taxon>
        <taxon>Agaricomycetes</taxon>
        <taxon>Agaricomycetidae</taxon>
        <taxon>Boletales</taxon>
        <taxon>Suillineae</taxon>
        <taxon>Suillaceae</taxon>
        <taxon>Suillus</taxon>
    </lineage>
</organism>
<gene>
    <name evidence="2" type="ORF">EV702DRAFT_1151612</name>
</gene>
<reference evidence="2" key="1">
    <citation type="journal article" date="2020" name="New Phytol.">
        <title>Comparative genomics reveals dynamic genome evolution in host specialist ectomycorrhizal fungi.</title>
        <authorList>
            <person name="Lofgren L.A."/>
            <person name="Nguyen N.H."/>
            <person name="Vilgalys R."/>
            <person name="Ruytinx J."/>
            <person name="Liao H.L."/>
            <person name="Branco S."/>
            <person name="Kuo A."/>
            <person name="LaButti K."/>
            <person name="Lipzen A."/>
            <person name="Andreopoulos W."/>
            <person name="Pangilinan J."/>
            <person name="Riley R."/>
            <person name="Hundley H."/>
            <person name="Na H."/>
            <person name="Barry K."/>
            <person name="Grigoriev I.V."/>
            <person name="Stajich J.E."/>
            <person name="Kennedy P.G."/>
        </authorList>
    </citation>
    <scope>NUCLEOTIDE SEQUENCE</scope>
    <source>
        <strain evidence="2">DOB743</strain>
    </source>
</reference>
<evidence type="ECO:0000313" key="3">
    <source>
        <dbReference type="Proteomes" id="UP000714275"/>
    </source>
</evidence>
<evidence type="ECO:0000256" key="1">
    <source>
        <dbReference type="SAM" id="MobiDB-lite"/>
    </source>
</evidence>
<feature type="region of interest" description="Disordered" evidence="1">
    <location>
        <begin position="126"/>
        <end position="160"/>
    </location>
</feature>
<sequence length="204" mass="21516">MSSLWKYHFTESPASEEGGPVLPETLATKTGVEPCSESSSENSSSEGPMSLQFNSTMASDSSSYYSEASTGTDGPAPPASTSVTEQTTSNTSTTPSPTQDNPHARLGEDIDCVFFDSNSYVGSPTINIDSNDATGATNNTPDDTFRPQQPPSAMAYSPQTTHARRRERVTHVGPGTVMGSITINIRSDRASGAIDTIIPSRARA</sequence>
<feature type="non-terminal residue" evidence="2">
    <location>
        <position position="204"/>
    </location>
</feature>
<feature type="compositionally biased region" description="Low complexity" evidence="1">
    <location>
        <begin position="80"/>
        <end position="98"/>
    </location>
</feature>